<feature type="domain" description="HTH gntR-type" evidence="4">
    <location>
        <begin position="18"/>
        <end position="85"/>
    </location>
</feature>
<dbReference type="RefSeq" id="WP_305003484.1">
    <property type="nucleotide sequence ID" value="NZ_JAUQUB010000003.1"/>
</dbReference>
<dbReference type="InterPro" id="IPR011711">
    <property type="entry name" value="GntR_C"/>
</dbReference>
<keyword evidence="3" id="KW-0804">Transcription</keyword>
<dbReference type="InterPro" id="IPR008920">
    <property type="entry name" value="TF_FadR/GntR_C"/>
</dbReference>
<proteinExistence type="predicted"/>
<dbReference type="PROSITE" id="PS50949">
    <property type="entry name" value="HTH_GNTR"/>
    <property type="match status" value="1"/>
</dbReference>
<gene>
    <name evidence="5" type="ORF">Q5716_12520</name>
</gene>
<keyword evidence="6" id="KW-1185">Reference proteome</keyword>
<dbReference type="Pfam" id="PF00392">
    <property type="entry name" value="GntR"/>
    <property type="match status" value="1"/>
</dbReference>
<reference evidence="5 6" key="1">
    <citation type="submission" date="2023-07" db="EMBL/GenBank/DDBJ databases">
        <title>Protaetiibacter sp. nov WY-16 isolated from soil.</title>
        <authorList>
            <person name="Liu B."/>
            <person name="Wan Y."/>
        </authorList>
    </citation>
    <scope>NUCLEOTIDE SEQUENCE [LARGE SCALE GENOMIC DNA]</scope>
    <source>
        <strain evidence="5 6">WY-16</strain>
    </source>
</reference>
<keyword evidence="1" id="KW-0805">Transcription regulation</keyword>
<dbReference type="SUPFAM" id="SSF46785">
    <property type="entry name" value="Winged helix' DNA-binding domain"/>
    <property type="match status" value="1"/>
</dbReference>
<dbReference type="Gene3D" id="1.10.10.10">
    <property type="entry name" value="Winged helix-like DNA-binding domain superfamily/Winged helix DNA-binding domain"/>
    <property type="match status" value="1"/>
</dbReference>
<protein>
    <submittedName>
        <fullName evidence="5">GntR family transcriptional regulator</fullName>
    </submittedName>
</protein>
<dbReference type="PANTHER" id="PTHR43537">
    <property type="entry name" value="TRANSCRIPTIONAL REGULATOR, GNTR FAMILY"/>
    <property type="match status" value="1"/>
</dbReference>
<dbReference type="EMBL" id="JAUQUB010000003">
    <property type="protein sequence ID" value="MDO7883054.1"/>
    <property type="molecule type" value="Genomic_DNA"/>
</dbReference>
<comment type="caution">
    <text evidence="5">The sequence shown here is derived from an EMBL/GenBank/DDBJ whole genome shotgun (WGS) entry which is preliminary data.</text>
</comment>
<evidence type="ECO:0000313" key="5">
    <source>
        <dbReference type="EMBL" id="MDO7883054.1"/>
    </source>
</evidence>
<dbReference type="Gene3D" id="1.20.120.530">
    <property type="entry name" value="GntR ligand-binding domain-like"/>
    <property type="match status" value="1"/>
</dbReference>
<dbReference type="SMART" id="SM00345">
    <property type="entry name" value="HTH_GNTR"/>
    <property type="match status" value="1"/>
</dbReference>
<name>A0ABT9BPX2_9MICO</name>
<dbReference type="InterPro" id="IPR036388">
    <property type="entry name" value="WH-like_DNA-bd_sf"/>
</dbReference>
<keyword evidence="2" id="KW-0238">DNA-binding</keyword>
<dbReference type="PRINTS" id="PR00033">
    <property type="entry name" value="HTHASNC"/>
</dbReference>
<accession>A0ABT9BPX2</accession>
<dbReference type="Pfam" id="PF07729">
    <property type="entry name" value="FCD"/>
    <property type="match status" value="1"/>
</dbReference>
<sequence>MSDTTVPDAGTDPRISSSPVVTKVFDDILAAVNRGDLLPGQRISDAELAQRFGVSRTPVREALQRLRDIGVIEASASRFTRVADVTPQQTLQAYIVWQALFTAVLEEVVPGFVPEQVESLRAAHEDFLAGLADHSAQHMATANFLFVQHIAEHSRNAVLQRALVSVVHIIRLGSLHLPEYVDVESISRAQSLLITACESRDLGVALEAMRVLRSIRIPQN</sequence>
<dbReference type="InterPro" id="IPR000485">
    <property type="entry name" value="AsnC-type_HTH_dom"/>
</dbReference>
<organism evidence="5 6">
    <name type="scientific">Antiquaquibacter soli</name>
    <dbReference type="NCBI Taxonomy" id="3064523"/>
    <lineage>
        <taxon>Bacteria</taxon>
        <taxon>Bacillati</taxon>
        <taxon>Actinomycetota</taxon>
        <taxon>Actinomycetes</taxon>
        <taxon>Micrococcales</taxon>
        <taxon>Microbacteriaceae</taxon>
        <taxon>Antiquaquibacter</taxon>
    </lineage>
</organism>
<dbReference type="Proteomes" id="UP001241072">
    <property type="component" value="Unassembled WGS sequence"/>
</dbReference>
<evidence type="ECO:0000256" key="1">
    <source>
        <dbReference type="ARBA" id="ARBA00023015"/>
    </source>
</evidence>
<dbReference type="SUPFAM" id="SSF48008">
    <property type="entry name" value="GntR ligand-binding domain-like"/>
    <property type="match status" value="1"/>
</dbReference>
<dbReference type="InterPro" id="IPR000524">
    <property type="entry name" value="Tscrpt_reg_HTH_GntR"/>
</dbReference>
<evidence type="ECO:0000256" key="2">
    <source>
        <dbReference type="ARBA" id="ARBA00023125"/>
    </source>
</evidence>
<dbReference type="CDD" id="cd07377">
    <property type="entry name" value="WHTH_GntR"/>
    <property type="match status" value="1"/>
</dbReference>
<dbReference type="PANTHER" id="PTHR43537:SF5">
    <property type="entry name" value="UXU OPERON TRANSCRIPTIONAL REGULATOR"/>
    <property type="match status" value="1"/>
</dbReference>
<evidence type="ECO:0000313" key="6">
    <source>
        <dbReference type="Proteomes" id="UP001241072"/>
    </source>
</evidence>
<dbReference type="InterPro" id="IPR036390">
    <property type="entry name" value="WH_DNA-bd_sf"/>
</dbReference>
<evidence type="ECO:0000256" key="3">
    <source>
        <dbReference type="ARBA" id="ARBA00023163"/>
    </source>
</evidence>
<dbReference type="PRINTS" id="PR00035">
    <property type="entry name" value="HTHGNTR"/>
</dbReference>
<evidence type="ECO:0000259" key="4">
    <source>
        <dbReference type="PROSITE" id="PS50949"/>
    </source>
</evidence>